<dbReference type="OrthoDB" id="5838060at2759"/>
<evidence type="ECO:0000313" key="2">
    <source>
        <dbReference type="EMBL" id="KHJ79402.1"/>
    </source>
</evidence>
<organism evidence="2 3">
    <name type="scientific">Oesophagostomum dentatum</name>
    <name type="common">Nodular worm</name>
    <dbReference type="NCBI Taxonomy" id="61180"/>
    <lineage>
        <taxon>Eukaryota</taxon>
        <taxon>Metazoa</taxon>
        <taxon>Ecdysozoa</taxon>
        <taxon>Nematoda</taxon>
        <taxon>Chromadorea</taxon>
        <taxon>Rhabditida</taxon>
        <taxon>Rhabditina</taxon>
        <taxon>Rhabditomorpha</taxon>
        <taxon>Strongyloidea</taxon>
        <taxon>Strongylidae</taxon>
        <taxon>Oesophagostomum</taxon>
    </lineage>
</organism>
<dbReference type="InterPro" id="IPR016186">
    <property type="entry name" value="C-type_lectin-like/link_sf"/>
</dbReference>
<dbReference type="InterPro" id="IPR001304">
    <property type="entry name" value="C-type_lectin-like"/>
</dbReference>
<name>A0A0B1S798_OESDE</name>
<dbReference type="PANTHER" id="PTHR22803">
    <property type="entry name" value="MANNOSE, PHOSPHOLIPASE, LECTIN RECEPTOR RELATED"/>
    <property type="match status" value="1"/>
</dbReference>
<evidence type="ECO:0000313" key="3">
    <source>
        <dbReference type="Proteomes" id="UP000053660"/>
    </source>
</evidence>
<protein>
    <submittedName>
        <fullName evidence="2">Lectin C-type domain protein</fullName>
    </submittedName>
</protein>
<dbReference type="Proteomes" id="UP000053660">
    <property type="component" value="Unassembled WGS sequence"/>
</dbReference>
<dbReference type="AlphaFoldDB" id="A0A0B1S798"/>
<gene>
    <name evidence="2" type="ORF">OESDEN_20952</name>
</gene>
<dbReference type="InterPro" id="IPR050111">
    <property type="entry name" value="C-type_lectin/snaclec_domain"/>
</dbReference>
<dbReference type="Gene3D" id="3.10.100.10">
    <property type="entry name" value="Mannose-Binding Protein A, subunit A"/>
    <property type="match status" value="1"/>
</dbReference>
<dbReference type="SUPFAM" id="SSF56436">
    <property type="entry name" value="C-type lectin-like"/>
    <property type="match status" value="1"/>
</dbReference>
<feature type="non-terminal residue" evidence="2">
    <location>
        <position position="118"/>
    </location>
</feature>
<accession>A0A0B1S798</accession>
<keyword evidence="3" id="KW-1185">Reference proteome</keyword>
<proteinExistence type="predicted"/>
<dbReference type="InterPro" id="IPR016187">
    <property type="entry name" value="CTDL_fold"/>
</dbReference>
<dbReference type="EMBL" id="KN605196">
    <property type="protein sequence ID" value="KHJ79402.1"/>
    <property type="molecule type" value="Genomic_DNA"/>
</dbReference>
<dbReference type="CDD" id="cd00037">
    <property type="entry name" value="CLECT"/>
    <property type="match status" value="1"/>
</dbReference>
<dbReference type="Pfam" id="PF00059">
    <property type="entry name" value="Lectin_C"/>
    <property type="match status" value="1"/>
</dbReference>
<feature type="domain" description="C-type lectin" evidence="1">
    <location>
        <begin position="50"/>
        <end position="118"/>
    </location>
</feature>
<dbReference type="PROSITE" id="PS50041">
    <property type="entry name" value="C_TYPE_LECTIN_2"/>
    <property type="match status" value="1"/>
</dbReference>
<sequence length="118" mass="13727">MKEAMQTEQQERIAVLQNRFENELKISEAKSERKLSELKRKHDSEVRKLTERKSWYEAEEECLAWGGHLASVLDEKENSFIRGILRAASAWIGINDVQAENAFVNTDLAPVDYRNFKD</sequence>
<evidence type="ECO:0000259" key="1">
    <source>
        <dbReference type="PROSITE" id="PS50041"/>
    </source>
</evidence>
<reference evidence="2 3" key="1">
    <citation type="submission" date="2014-03" db="EMBL/GenBank/DDBJ databases">
        <title>Draft genome of the hookworm Oesophagostomum dentatum.</title>
        <authorList>
            <person name="Mitreva M."/>
        </authorList>
    </citation>
    <scope>NUCLEOTIDE SEQUENCE [LARGE SCALE GENOMIC DNA]</scope>
    <source>
        <strain evidence="2 3">OD-Hann</strain>
    </source>
</reference>